<dbReference type="Pfam" id="PF02660">
    <property type="entry name" value="G3P_acyltransf"/>
    <property type="match status" value="1"/>
</dbReference>
<keyword evidence="7 10" id="KW-0472">Membrane</keyword>
<reference evidence="11 12" key="1">
    <citation type="journal article" date="2015" name="Int. J. Syst. Evol. Microbiol.">
        <title>Tumebacillus algifaecis sp. nov., isolated from decomposing algal scum.</title>
        <authorList>
            <person name="Wu Y.F."/>
            <person name="Zhang B."/>
            <person name="Xing P."/>
            <person name="Wu Q.L."/>
            <person name="Liu S.J."/>
        </authorList>
    </citation>
    <scope>NUCLEOTIDE SEQUENCE [LARGE SCALE GENOMIC DNA]</scope>
    <source>
        <strain evidence="11 12">THMBR28</strain>
    </source>
</reference>
<dbReference type="InterPro" id="IPR003811">
    <property type="entry name" value="G3P_acylTferase_PlsY"/>
</dbReference>
<evidence type="ECO:0000256" key="2">
    <source>
        <dbReference type="ARBA" id="ARBA00022516"/>
    </source>
</evidence>
<organism evidence="11 12">
    <name type="scientific">Tumebacillus algifaecis</name>
    <dbReference type="NCBI Taxonomy" id="1214604"/>
    <lineage>
        <taxon>Bacteria</taxon>
        <taxon>Bacillati</taxon>
        <taxon>Bacillota</taxon>
        <taxon>Bacilli</taxon>
        <taxon>Bacillales</taxon>
        <taxon>Alicyclobacillaceae</taxon>
        <taxon>Tumebacillus</taxon>
    </lineage>
</organism>
<dbReference type="NCBIfam" id="TIGR00023">
    <property type="entry name" value="glycerol-3-phosphate 1-O-acyltransferase PlsY"/>
    <property type="match status" value="1"/>
</dbReference>
<accession>A0A223D6R3</accession>
<dbReference type="PANTHER" id="PTHR30309:SF0">
    <property type="entry name" value="GLYCEROL-3-PHOSPHATE ACYLTRANSFERASE-RELATED"/>
    <property type="match status" value="1"/>
</dbReference>
<dbReference type="GO" id="GO:0008654">
    <property type="term" value="P:phospholipid biosynthetic process"/>
    <property type="evidence" value="ECO:0007669"/>
    <property type="project" value="UniProtKB-UniRule"/>
</dbReference>
<comment type="function">
    <text evidence="10">Catalyzes the transfer of an acyl group from acyl-phosphate (acyl-PO(4)) to glycerol-3-phosphate (G3P) to form lysophosphatidic acid (LPA). This enzyme utilizes acyl-phosphate as fatty acyl donor, but not acyl-CoA or acyl-ACP.</text>
</comment>
<evidence type="ECO:0000256" key="1">
    <source>
        <dbReference type="ARBA" id="ARBA00022475"/>
    </source>
</evidence>
<evidence type="ECO:0000313" key="12">
    <source>
        <dbReference type="Proteomes" id="UP000214688"/>
    </source>
</evidence>
<dbReference type="KEGG" id="tab:CIG75_09405"/>
<evidence type="ECO:0000313" key="11">
    <source>
        <dbReference type="EMBL" id="ASS77177.1"/>
    </source>
</evidence>
<keyword evidence="2 10" id="KW-0444">Lipid biosynthesis</keyword>
<protein>
    <recommendedName>
        <fullName evidence="10">Glycerol-3-phosphate acyltransferase</fullName>
    </recommendedName>
    <alternativeName>
        <fullName evidence="10">Acyl-PO4 G3P acyltransferase</fullName>
    </alternativeName>
    <alternativeName>
        <fullName evidence="10">Acyl-phosphate--glycerol-3-phosphate acyltransferase</fullName>
    </alternativeName>
    <alternativeName>
        <fullName evidence="10">G3P acyltransferase</fullName>
        <shortName evidence="10">GPAT</shortName>
        <ecNumber evidence="10">2.3.1.275</ecNumber>
    </alternativeName>
    <alternativeName>
        <fullName evidence="10">Lysophosphatidic acid synthase</fullName>
        <shortName evidence="10">LPA synthase</shortName>
    </alternativeName>
</protein>
<evidence type="ECO:0000256" key="5">
    <source>
        <dbReference type="ARBA" id="ARBA00022989"/>
    </source>
</evidence>
<keyword evidence="11" id="KW-0012">Acyltransferase</keyword>
<dbReference type="UniPathway" id="UPA00085"/>
<keyword evidence="4 10" id="KW-0812">Transmembrane</keyword>
<dbReference type="EC" id="2.3.1.275" evidence="10"/>
<keyword evidence="8 10" id="KW-0594">Phospholipid biosynthesis</keyword>
<feature type="transmembrane region" description="Helical" evidence="10">
    <location>
        <begin position="104"/>
        <end position="126"/>
    </location>
</feature>
<comment type="pathway">
    <text evidence="10">Lipid metabolism; phospholipid metabolism.</text>
</comment>
<dbReference type="HAMAP" id="MF_01043">
    <property type="entry name" value="PlsY"/>
    <property type="match status" value="1"/>
</dbReference>
<keyword evidence="12" id="KW-1185">Reference proteome</keyword>
<feature type="transmembrane region" description="Helical" evidence="10">
    <location>
        <begin position="156"/>
        <end position="175"/>
    </location>
</feature>
<dbReference type="PANTHER" id="PTHR30309">
    <property type="entry name" value="INNER MEMBRANE PROTEIN YGIH"/>
    <property type="match status" value="1"/>
</dbReference>
<keyword evidence="6 10" id="KW-0443">Lipid metabolism</keyword>
<comment type="catalytic activity">
    <reaction evidence="10">
        <text>an acyl phosphate + sn-glycerol 3-phosphate = a 1-acyl-sn-glycero-3-phosphate + phosphate</text>
        <dbReference type="Rhea" id="RHEA:34075"/>
        <dbReference type="ChEBI" id="CHEBI:43474"/>
        <dbReference type="ChEBI" id="CHEBI:57597"/>
        <dbReference type="ChEBI" id="CHEBI:57970"/>
        <dbReference type="ChEBI" id="CHEBI:59918"/>
        <dbReference type="EC" id="2.3.1.275"/>
    </reaction>
</comment>
<comment type="similarity">
    <text evidence="10">Belongs to the PlsY family.</text>
</comment>
<dbReference type="GO" id="GO:0005886">
    <property type="term" value="C:plasma membrane"/>
    <property type="evidence" value="ECO:0007669"/>
    <property type="project" value="UniProtKB-SubCell"/>
</dbReference>
<sequence length="190" mass="19784">MLIAYLLGSISTSTILAKKVAGIDIRKHGSGNAGATNTLRVLGPKLAGIVLVLDASKGVIAVLLAKLLAMPDLVVAGSAIAVIVGHNWPIFFRFRGGKGIATTIGAVLALVTVPALLAGAVGLLVLYATRYVSLAALSFTALLPLCSYLLQAPDQFVWFTSAAFVLSLWVHRANIGRLVAGRENKLGAKR</sequence>
<proteinExistence type="inferred from homology"/>
<keyword evidence="1 10" id="KW-1003">Cell membrane</keyword>
<evidence type="ECO:0000256" key="3">
    <source>
        <dbReference type="ARBA" id="ARBA00022679"/>
    </source>
</evidence>
<evidence type="ECO:0000256" key="8">
    <source>
        <dbReference type="ARBA" id="ARBA00023209"/>
    </source>
</evidence>
<dbReference type="AlphaFoldDB" id="A0A223D6R3"/>
<dbReference type="Proteomes" id="UP000214688">
    <property type="component" value="Chromosome"/>
</dbReference>
<keyword evidence="5 10" id="KW-1133">Transmembrane helix</keyword>
<evidence type="ECO:0000256" key="6">
    <source>
        <dbReference type="ARBA" id="ARBA00023098"/>
    </source>
</evidence>
<evidence type="ECO:0000256" key="10">
    <source>
        <dbReference type="HAMAP-Rule" id="MF_01043"/>
    </source>
</evidence>
<keyword evidence="9 10" id="KW-1208">Phospholipid metabolism</keyword>
<feature type="transmembrane region" description="Helical" evidence="10">
    <location>
        <begin position="72"/>
        <end position="92"/>
    </location>
</feature>
<comment type="subunit">
    <text evidence="10">Probably interacts with PlsX.</text>
</comment>
<dbReference type="EMBL" id="CP022657">
    <property type="protein sequence ID" value="ASS77177.1"/>
    <property type="molecule type" value="Genomic_DNA"/>
</dbReference>
<evidence type="ECO:0000256" key="7">
    <source>
        <dbReference type="ARBA" id="ARBA00023136"/>
    </source>
</evidence>
<name>A0A223D6R3_9BACL</name>
<dbReference type="SMART" id="SM01207">
    <property type="entry name" value="G3P_acyltransf"/>
    <property type="match status" value="1"/>
</dbReference>
<comment type="subcellular location">
    <subcellularLocation>
        <location evidence="10">Cell membrane</location>
        <topology evidence="10">Multi-pass membrane protein</topology>
    </subcellularLocation>
</comment>
<feature type="transmembrane region" description="Helical" evidence="10">
    <location>
        <begin position="131"/>
        <end position="150"/>
    </location>
</feature>
<dbReference type="GO" id="GO:0043772">
    <property type="term" value="F:acyl-phosphate glycerol-3-phosphate acyltransferase activity"/>
    <property type="evidence" value="ECO:0007669"/>
    <property type="project" value="UniProtKB-UniRule"/>
</dbReference>
<keyword evidence="3 10" id="KW-0808">Transferase</keyword>
<evidence type="ECO:0000256" key="4">
    <source>
        <dbReference type="ARBA" id="ARBA00022692"/>
    </source>
</evidence>
<gene>
    <name evidence="10 11" type="primary">plsY</name>
    <name evidence="11" type="ORF">CIG75_09405</name>
</gene>
<evidence type="ECO:0000256" key="9">
    <source>
        <dbReference type="ARBA" id="ARBA00023264"/>
    </source>
</evidence>
<dbReference type="OrthoDB" id="9777124at2"/>